<dbReference type="Pfam" id="PF06470">
    <property type="entry name" value="SMC_hinge"/>
    <property type="match status" value="1"/>
</dbReference>
<evidence type="ECO:0000256" key="3">
    <source>
        <dbReference type="ARBA" id="ARBA00022840"/>
    </source>
</evidence>
<feature type="domain" description="RecF/RecN/SMC N-terminal" evidence="7">
    <location>
        <begin position="3"/>
        <end position="1159"/>
    </location>
</feature>
<evidence type="ECO:0000256" key="5">
    <source>
        <dbReference type="ARBA" id="ARBA00023125"/>
    </source>
</evidence>
<keyword evidence="3 6" id="KW-0067">ATP-binding</keyword>
<feature type="coiled-coil region" evidence="6">
    <location>
        <begin position="670"/>
        <end position="912"/>
    </location>
</feature>
<evidence type="ECO:0000313" key="9">
    <source>
        <dbReference type="EMBL" id="TSE35874.1"/>
    </source>
</evidence>
<dbReference type="RefSeq" id="WP_144327479.1">
    <property type="nucleotide sequence ID" value="NZ_VJON01000004.1"/>
</dbReference>
<dbReference type="Pfam" id="PF02463">
    <property type="entry name" value="SMC_N"/>
    <property type="match status" value="1"/>
</dbReference>
<comment type="similarity">
    <text evidence="6">Belongs to the SMC family.</text>
</comment>
<comment type="caution">
    <text evidence="9">The sequence shown here is derived from an EMBL/GenBank/DDBJ whole genome shotgun (WGS) entry which is preliminary data.</text>
</comment>
<gene>
    <name evidence="9" type="primary">smc_1</name>
    <name evidence="6" type="synonym">smc</name>
    <name evidence="9" type="ORF">Tchar_00454</name>
</gene>
<comment type="function">
    <text evidence="6">Required for chromosome condensation and partitioning.</text>
</comment>
<dbReference type="GO" id="GO:0005737">
    <property type="term" value="C:cytoplasm"/>
    <property type="evidence" value="ECO:0007669"/>
    <property type="project" value="UniProtKB-SubCell"/>
</dbReference>
<comment type="subunit">
    <text evidence="6">Homodimer.</text>
</comment>
<protein>
    <recommendedName>
        <fullName evidence="6">Chromosome partition protein Smc</fullName>
    </recommendedName>
</protein>
<dbReference type="GO" id="GO:0007062">
    <property type="term" value="P:sister chromatid cohesion"/>
    <property type="evidence" value="ECO:0007669"/>
    <property type="project" value="InterPro"/>
</dbReference>
<dbReference type="GO" id="GO:0016887">
    <property type="term" value="F:ATP hydrolysis activity"/>
    <property type="evidence" value="ECO:0007669"/>
    <property type="project" value="InterPro"/>
</dbReference>
<dbReference type="GO" id="GO:0006260">
    <property type="term" value="P:DNA replication"/>
    <property type="evidence" value="ECO:0007669"/>
    <property type="project" value="UniProtKB-UniRule"/>
</dbReference>
<comment type="domain">
    <text evidence="6">Contains large globular domains required for ATP hydrolysis at each terminus and a third globular domain forming a flexible hinge near the middle of the molecule. These domains are separated by coiled-coil structures.</text>
</comment>
<sequence length="1178" mass="132010">MRLQTIKLSGFKSFAEPTTLHLPGQRVGVVGPNGCGKSNIMDAVRWVLGESRASELRGESMQDVIFNGSAQRKPAQRASVELVFDNSARRAGGPWNQYAEISVRRVLTRDGTSSYAINNQPVRRRDVHDVFLGTGLGPRAYAIIGQGTISRIIESRPEELRLFLEEAAGVSKYKERRKETAARLADTRDNLTRVEDILGELEAQLQRLEQQAAVAQRYHDLQRLIARRQQQFWWLKREEASAQLEAVRAQGLQALNALQERLAALRAVEADVEALRQSHYDAGEAVNRAQAQVYDIGAEVARLQAQLRFAAEGRQRAEQRLQALGQQLQDWQGRAEQAAQALSQLDEQEAASAEEAELLAAQMEEHAQRLPALEEAAAQAQAHWAAQRERVAQAQQALGVQAAEQRALDEQLRQWRQREERLRAEQRHIESPDGPHLQQQRQALAAAEAAWADAQARLHDAEQALPAAQVAWTQAQQHERDQARRGAEIRARLQALQALQDRLAADERLQPWLQAQGLEGLAALWRVLDVEPGWETAIEAALRERLRALRVQRLDGLASLQRTAPPVKLAFWAAGEGHARAAAASPPDPSAVPLLQRLRLHDAELYAVLSDWLDGCLCAADLPTALRWRSALRAGQRLYTPQGHSVGRHDVSFYAADDPQSGMLARAHEIDDLQRQWRAHELLHEDARERAQRAEAQVHQLTQQVQQWRREAAQWQQRRHTLQLEVLKGEQLAEQARQHQQRLAQDLQEVQAHIEALQERRVQSELAFEALDLQLADLQMHLRHAEERAARAAAERDAAREQWRAAERRAQEARFGQRTLAARRAELLRQVETAAEQLARLHAEAEQLQQELAQRHDDETDAALQQALQGRQHREAALAAARSRYDELTARLRTADEQRLRLERELEPLRARITECQLKEQAAQLALDQYSHQLAEAGADLSAVQHSVAEDGVRAASLPAEIERLQREVAALGAVNLAALEELAAAREREQFLSSQSRDLQQAIQTLEDAIRKIDAETRALLAHTFDTVNAHFGQMFPELFGGGQARLIMTGEEILDAGVQVMAQPPGKRNQTIHLLSGGEKALTAIALVFAIFQLNPAPFCLLDEVDAPLDDANTERYARLVTRMSRDTQFLFISHNRIAMEMAEQLIGVTMQEQGVSRVVAVDLAEAVALMDNAAS</sequence>
<dbReference type="SUPFAM" id="SSF75553">
    <property type="entry name" value="Smc hinge domain"/>
    <property type="match status" value="1"/>
</dbReference>
<evidence type="ECO:0000256" key="4">
    <source>
        <dbReference type="ARBA" id="ARBA00023054"/>
    </source>
</evidence>
<dbReference type="HAMAP" id="MF_01894">
    <property type="entry name" value="Smc_prok"/>
    <property type="match status" value="1"/>
</dbReference>
<dbReference type="InterPro" id="IPR036277">
    <property type="entry name" value="SMC_hinge_sf"/>
</dbReference>
<feature type="coiled-coil region" evidence="6">
    <location>
        <begin position="300"/>
        <end position="464"/>
    </location>
</feature>
<feature type="coiled-coil region" evidence="6">
    <location>
        <begin position="170"/>
        <end position="218"/>
    </location>
</feature>
<dbReference type="Gene3D" id="3.40.50.300">
    <property type="entry name" value="P-loop containing nucleotide triphosphate hydrolases"/>
    <property type="match status" value="2"/>
</dbReference>
<evidence type="ECO:0000256" key="6">
    <source>
        <dbReference type="HAMAP-Rule" id="MF_01894"/>
    </source>
</evidence>
<evidence type="ECO:0000256" key="2">
    <source>
        <dbReference type="ARBA" id="ARBA00022741"/>
    </source>
</evidence>
<feature type="domain" description="SMC hinge" evidence="8">
    <location>
        <begin position="524"/>
        <end position="628"/>
    </location>
</feature>
<feature type="coiled-coil region" evidence="6">
    <location>
        <begin position="962"/>
        <end position="1020"/>
    </location>
</feature>
<dbReference type="GO" id="GO:0007059">
    <property type="term" value="P:chromosome segregation"/>
    <property type="evidence" value="ECO:0007669"/>
    <property type="project" value="UniProtKB-UniRule"/>
</dbReference>
<dbReference type="GO" id="GO:0030261">
    <property type="term" value="P:chromosome condensation"/>
    <property type="evidence" value="ECO:0007669"/>
    <property type="project" value="InterPro"/>
</dbReference>
<dbReference type="InterPro" id="IPR010935">
    <property type="entry name" value="SMC_hinge"/>
</dbReference>
<dbReference type="InterPro" id="IPR024704">
    <property type="entry name" value="SMC"/>
</dbReference>
<dbReference type="SUPFAM" id="SSF52540">
    <property type="entry name" value="P-loop containing nucleoside triphosphate hydrolases"/>
    <property type="match status" value="2"/>
</dbReference>
<comment type="subcellular location">
    <subcellularLocation>
        <location evidence="6">Cytoplasm</location>
    </subcellularLocation>
</comment>
<dbReference type="GO" id="GO:0005524">
    <property type="term" value="F:ATP binding"/>
    <property type="evidence" value="ECO:0007669"/>
    <property type="project" value="UniProtKB-UniRule"/>
</dbReference>
<dbReference type="Gene3D" id="1.20.5.170">
    <property type="match status" value="1"/>
</dbReference>
<dbReference type="InterPro" id="IPR011890">
    <property type="entry name" value="SMC_prok"/>
</dbReference>
<reference evidence="9 10" key="1">
    <citation type="submission" date="2019-07" db="EMBL/GenBank/DDBJ databases">
        <title>Tepidimonas charontis SPSP-6 draft genome.</title>
        <authorList>
            <person name="Da Costa M.S."/>
            <person name="Froufe H.J.C."/>
            <person name="Egas C."/>
            <person name="Albuquerque L."/>
        </authorList>
    </citation>
    <scope>NUCLEOTIDE SEQUENCE [LARGE SCALE GENOMIC DNA]</scope>
    <source>
        <strain evidence="9 10">SPSP-6</strain>
    </source>
</reference>
<dbReference type="NCBIfam" id="TIGR02168">
    <property type="entry name" value="SMC_prok_B"/>
    <property type="match status" value="1"/>
</dbReference>
<dbReference type="InterPro" id="IPR027417">
    <property type="entry name" value="P-loop_NTPase"/>
</dbReference>
<feature type="binding site" evidence="6">
    <location>
        <begin position="32"/>
        <end position="39"/>
    </location>
    <ligand>
        <name>ATP</name>
        <dbReference type="ChEBI" id="CHEBI:30616"/>
    </ligand>
</feature>
<dbReference type="GO" id="GO:0005694">
    <property type="term" value="C:chromosome"/>
    <property type="evidence" value="ECO:0007669"/>
    <property type="project" value="InterPro"/>
</dbReference>
<dbReference type="PANTHER" id="PTHR43977">
    <property type="entry name" value="STRUCTURAL MAINTENANCE OF CHROMOSOMES PROTEIN 3"/>
    <property type="match status" value="1"/>
</dbReference>
<proteinExistence type="inferred from homology"/>
<evidence type="ECO:0000259" key="7">
    <source>
        <dbReference type="Pfam" id="PF02463"/>
    </source>
</evidence>
<organism evidence="9 10">
    <name type="scientific">Tepidimonas charontis</name>
    <dbReference type="NCBI Taxonomy" id="2267262"/>
    <lineage>
        <taxon>Bacteria</taxon>
        <taxon>Pseudomonadati</taxon>
        <taxon>Pseudomonadota</taxon>
        <taxon>Betaproteobacteria</taxon>
        <taxon>Burkholderiales</taxon>
        <taxon>Tepidimonas</taxon>
    </lineage>
</organism>
<dbReference type="PIRSF" id="PIRSF005719">
    <property type="entry name" value="SMC"/>
    <property type="match status" value="1"/>
</dbReference>
<keyword evidence="2 6" id="KW-0547">Nucleotide-binding</keyword>
<name>A0A554XJ62_9BURK</name>
<keyword evidence="5 6" id="KW-0238">DNA-binding</keyword>
<dbReference type="AlphaFoldDB" id="A0A554XJ62"/>
<keyword evidence="4 6" id="KW-0175">Coiled coil</keyword>
<dbReference type="OrthoDB" id="9808768at2"/>
<dbReference type="InterPro" id="IPR003395">
    <property type="entry name" value="RecF/RecN/SMC_N"/>
</dbReference>
<keyword evidence="1 6" id="KW-0963">Cytoplasm</keyword>
<dbReference type="EMBL" id="VJON01000004">
    <property type="protein sequence ID" value="TSE35874.1"/>
    <property type="molecule type" value="Genomic_DNA"/>
</dbReference>
<evidence type="ECO:0000259" key="8">
    <source>
        <dbReference type="Pfam" id="PF06470"/>
    </source>
</evidence>
<evidence type="ECO:0000256" key="1">
    <source>
        <dbReference type="ARBA" id="ARBA00022490"/>
    </source>
</evidence>
<dbReference type="GO" id="GO:0003677">
    <property type="term" value="F:DNA binding"/>
    <property type="evidence" value="ECO:0007669"/>
    <property type="project" value="UniProtKB-UniRule"/>
</dbReference>
<accession>A0A554XJ62</accession>
<dbReference type="Proteomes" id="UP000318294">
    <property type="component" value="Unassembled WGS sequence"/>
</dbReference>
<keyword evidence="10" id="KW-1185">Reference proteome</keyword>
<dbReference type="CDD" id="cd03278">
    <property type="entry name" value="ABC_SMC_barmotin"/>
    <property type="match status" value="1"/>
</dbReference>
<evidence type="ECO:0000313" key="10">
    <source>
        <dbReference type="Proteomes" id="UP000318294"/>
    </source>
</evidence>